<evidence type="ECO:0000313" key="1">
    <source>
        <dbReference type="EMBL" id="NBJ91945.1"/>
    </source>
</evidence>
<reference evidence="1" key="1">
    <citation type="submission" date="2018-09" db="EMBL/GenBank/DDBJ databases">
        <title>Murine metabolic-syndrome-specific gut microbial biobank.</title>
        <authorList>
            <person name="Liu C."/>
        </authorList>
    </citation>
    <scope>NUCLEOTIDE SEQUENCE</scope>
    <source>
        <strain evidence="1">D42-62</strain>
    </source>
</reference>
<keyword evidence="2" id="KW-1185">Reference proteome</keyword>
<dbReference type="OrthoDB" id="2066237at2"/>
<accession>A0A9X5GRD6</accession>
<sequence length="62" mass="7214">MSRDTLRGLVEIVDEKEIDTVCRILLKFVEEDAALPDEVEAIREARQEIERGELFSHEDVWA</sequence>
<organism evidence="1 2">
    <name type="scientific">Parablautia muri</name>
    <dbReference type="NCBI Taxonomy" id="2320879"/>
    <lineage>
        <taxon>Bacteria</taxon>
        <taxon>Bacillati</taxon>
        <taxon>Bacillota</taxon>
        <taxon>Clostridia</taxon>
        <taxon>Lachnospirales</taxon>
        <taxon>Lachnospiraceae</taxon>
        <taxon>Parablautia</taxon>
    </lineage>
</organism>
<dbReference type="AlphaFoldDB" id="A0A9X5GRD6"/>
<name>A0A9X5GRD6_9FIRM</name>
<dbReference type="Proteomes" id="UP001154420">
    <property type="component" value="Unassembled WGS sequence"/>
</dbReference>
<comment type="caution">
    <text evidence="1">The sequence shown here is derived from an EMBL/GenBank/DDBJ whole genome shotgun (WGS) entry which is preliminary data.</text>
</comment>
<evidence type="ECO:0000313" key="2">
    <source>
        <dbReference type="Proteomes" id="UP001154420"/>
    </source>
</evidence>
<dbReference type="RefSeq" id="WP_160559025.1">
    <property type="nucleotide sequence ID" value="NZ_QZDT01000005.1"/>
</dbReference>
<gene>
    <name evidence="1" type="ORF">D5281_04900</name>
</gene>
<dbReference type="EMBL" id="QZDT01000005">
    <property type="protein sequence ID" value="NBJ91945.1"/>
    <property type="molecule type" value="Genomic_DNA"/>
</dbReference>
<proteinExistence type="predicted"/>
<protein>
    <submittedName>
        <fullName evidence="1">Uncharacterized protein</fullName>
    </submittedName>
</protein>